<evidence type="ECO:0000256" key="1">
    <source>
        <dbReference type="ARBA" id="ARBA00004651"/>
    </source>
</evidence>
<keyword evidence="7 9" id="KW-0472">Membrane</keyword>
<evidence type="ECO:0000256" key="4">
    <source>
        <dbReference type="ARBA" id="ARBA00022692"/>
    </source>
</evidence>
<keyword evidence="5 9" id="KW-1133">Transmembrane helix</keyword>
<evidence type="ECO:0000313" key="11">
    <source>
        <dbReference type="Proteomes" id="UP000013827"/>
    </source>
</evidence>
<accession>A0A0D3JAV5</accession>
<name>A0A0D3JAV5_EMIH1</name>
<dbReference type="AlphaFoldDB" id="A0A0D3JAV5"/>
<keyword evidence="2" id="KW-0813">Transport</keyword>
<feature type="transmembrane region" description="Helical" evidence="9">
    <location>
        <begin position="364"/>
        <end position="397"/>
    </location>
</feature>
<dbReference type="GO" id="GO:0005254">
    <property type="term" value="F:chloride channel activity"/>
    <property type="evidence" value="ECO:0007669"/>
    <property type="project" value="InterPro"/>
</dbReference>
<keyword evidence="4 9" id="KW-0812">Transmembrane</keyword>
<dbReference type="PANTHER" id="PTHR33281">
    <property type="entry name" value="UPF0187 PROTEIN YNEE"/>
    <property type="match status" value="1"/>
</dbReference>
<evidence type="ECO:0000256" key="8">
    <source>
        <dbReference type="SAM" id="MobiDB-lite"/>
    </source>
</evidence>
<dbReference type="GeneID" id="17266185"/>
<evidence type="ECO:0000256" key="3">
    <source>
        <dbReference type="ARBA" id="ARBA00022475"/>
    </source>
</evidence>
<keyword evidence="3" id="KW-1003">Cell membrane</keyword>
<evidence type="ECO:0000256" key="5">
    <source>
        <dbReference type="ARBA" id="ARBA00022989"/>
    </source>
</evidence>
<evidence type="ECO:0000256" key="6">
    <source>
        <dbReference type="ARBA" id="ARBA00023065"/>
    </source>
</evidence>
<dbReference type="InterPro" id="IPR044669">
    <property type="entry name" value="YneE/VCCN1/2-like"/>
</dbReference>
<dbReference type="PANTHER" id="PTHR33281:SF19">
    <property type="entry name" value="VOLTAGE-DEPENDENT ANION CHANNEL-FORMING PROTEIN YNEE"/>
    <property type="match status" value="1"/>
</dbReference>
<dbReference type="Proteomes" id="UP000013827">
    <property type="component" value="Unassembled WGS sequence"/>
</dbReference>
<dbReference type="KEGG" id="ehx:EMIHUDRAFT_242012"/>
<dbReference type="PaxDb" id="2903-EOD20640"/>
<reference evidence="11" key="1">
    <citation type="journal article" date="2013" name="Nature">
        <title>Pan genome of the phytoplankton Emiliania underpins its global distribution.</title>
        <authorList>
            <person name="Read B.A."/>
            <person name="Kegel J."/>
            <person name="Klute M.J."/>
            <person name="Kuo A."/>
            <person name="Lefebvre S.C."/>
            <person name="Maumus F."/>
            <person name="Mayer C."/>
            <person name="Miller J."/>
            <person name="Monier A."/>
            <person name="Salamov A."/>
            <person name="Young J."/>
            <person name="Aguilar M."/>
            <person name="Claverie J.M."/>
            <person name="Frickenhaus S."/>
            <person name="Gonzalez K."/>
            <person name="Herman E.K."/>
            <person name="Lin Y.C."/>
            <person name="Napier J."/>
            <person name="Ogata H."/>
            <person name="Sarno A.F."/>
            <person name="Shmutz J."/>
            <person name="Schroeder D."/>
            <person name="de Vargas C."/>
            <person name="Verret F."/>
            <person name="von Dassow P."/>
            <person name="Valentin K."/>
            <person name="Van de Peer Y."/>
            <person name="Wheeler G."/>
            <person name="Dacks J.B."/>
            <person name="Delwiche C.F."/>
            <person name="Dyhrman S.T."/>
            <person name="Glockner G."/>
            <person name="John U."/>
            <person name="Richards T."/>
            <person name="Worden A.Z."/>
            <person name="Zhang X."/>
            <person name="Grigoriev I.V."/>
            <person name="Allen A.E."/>
            <person name="Bidle K."/>
            <person name="Borodovsky M."/>
            <person name="Bowler C."/>
            <person name="Brownlee C."/>
            <person name="Cock J.M."/>
            <person name="Elias M."/>
            <person name="Gladyshev V.N."/>
            <person name="Groth M."/>
            <person name="Guda C."/>
            <person name="Hadaegh A."/>
            <person name="Iglesias-Rodriguez M.D."/>
            <person name="Jenkins J."/>
            <person name="Jones B.M."/>
            <person name="Lawson T."/>
            <person name="Leese F."/>
            <person name="Lindquist E."/>
            <person name="Lobanov A."/>
            <person name="Lomsadze A."/>
            <person name="Malik S.B."/>
            <person name="Marsh M.E."/>
            <person name="Mackinder L."/>
            <person name="Mock T."/>
            <person name="Mueller-Roeber B."/>
            <person name="Pagarete A."/>
            <person name="Parker M."/>
            <person name="Probert I."/>
            <person name="Quesneville H."/>
            <person name="Raines C."/>
            <person name="Rensing S.A."/>
            <person name="Riano-Pachon D.M."/>
            <person name="Richier S."/>
            <person name="Rokitta S."/>
            <person name="Shiraiwa Y."/>
            <person name="Soanes D.M."/>
            <person name="van der Giezen M."/>
            <person name="Wahlund T.M."/>
            <person name="Williams B."/>
            <person name="Wilson W."/>
            <person name="Wolfe G."/>
            <person name="Wurch L.L."/>
        </authorList>
    </citation>
    <scope>NUCLEOTIDE SEQUENCE</scope>
</reference>
<evidence type="ECO:0000256" key="7">
    <source>
        <dbReference type="ARBA" id="ARBA00023136"/>
    </source>
</evidence>
<dbReference type="eggNOG" id="ENOG502QSQE">
    <property type="taxonomic scope" value="Eukaryota"/>
</dbReference>
<feature type="transmembrane region" description="Helical" evidence="9">
    <location>
        <begin position="153"/>
        <end position="174"/>
    </location>
</feature>
<dbReference type="Pfam" id="PF25539">
    <property type="entry name" value="Bestrophin_2"/>
    <property type="match status" value="1"/>
</dbReference>
<dbReference type="STRING" id="2903.R1E1E2"/>
<dbReference type="EnsemblProtists" id="EOD20640">
    <property type="protein sequence ID" value="EOD20640"/>
    <property type="gene ID" value="EMIHUDRAFT_242012"/>
</dbReference>
<sequence length="459" mass="50263">MTALQALCPVYERLAGDTKKKDKGLPDIPPDAAGMQIKKDSRSHAADSAECPPVLRMVLSFCALLTAHALAYAPAAHVLRHHSPGPLALARPRPSPAMVLLRRRAFGESFVGRLWSHANADRYRQSSRPWTAQFHSTRSIWLSSLKTLRHSEVLSGILQPLLLTTTASLGVALFDSVADGVPGKSASKALFQMHSLLGGALSLLLVFRTNSAYNRFWEARRIWENLLNRCRELARYAYCFRDQLQPCRVDRLAQLLTAFPVMLRRHLCGEARPAAEGLLAPLAPLPAPLCDAMRSSSSRPLYLCKRLAAEISGVSDASDGTFTSRERLMGLSLVNQLGSYVGACERLLQTPVPLNYARHTSRFLTLWCLTLPVSLVGSMGLLVVPVTAFVTWCLFGIQEIGLFIEHCALDNGDIFMDQLSDQERATWRHDGVGGGSCQGGAGSDSDFAARYVPPAPMPF</sequence>
<evidence type="ECO:0008006" key="12">
    <source>
        <dbReference type="Google" id="ProtNLM"/>
    </source>
</evidence>
<keyword evidence="11" id="KW-1185">Reference proteome</keyword>
<dbReference type="HOGENOM" id="CLU_029790_0_0_1"/>
<dbReference type="GO" id="GO:0005886">
    <property type="term" value="C:plasma membrane"/>
    <property type="evidence" value="ECO:0007669"/>
    <property type="project" value="UniProtKB-SubCell"/>
</dbReference>
<comment type="subcellular location">
    <subcellularLocation>
        <location evidence="1">Cell membrane</location>
        <topology evidence="1">Multi-pass membrane protein</topology>
    </subcellularLocation>
</comment>
<protein>
    <recommendedName>
        <fullName evidence="12">Bestrophin</fullName>
    </recommendedName>
</protein>
<dbReference type="RefSeq" id="XP_005773069.1">
    <property type="nucleotide sequence ID" value="XM_005773012.1"/>
</dbReference>
<keyword evidence="6" id="KW-0406">Ion transport</keyword>
<feature type="region of interest" description="Disordered" evidence="8">
    <location>
        <begin position="19"/>
        <end position="43"/>
    </location>
</feature>
<feature type="transmembrane region" description="Helical" evidence="9">
    <location>
        <begin position="189"/>
        <end position="207"/>
    </location>
</feature>
<organism evidence="10 11">
    <name type="scientific">Emiliania huxleyi (strain CCMP1516)</name>
    <dbReference type="NCBI Taxonomy" id="280463"/>
    <lineage>
        <taxon>Eukaryota</taxon>
        <taxon>Haptista</taxon>
        <taxon>Haptophyta</taxon>
        <taxon>Prymnesiophyceae</taxon>
        <taxon>Isochrysidales</taxon>
        <taxon>Noelaerhabdaceae</taxon>
        <taxon>Emiliania</taxon>
    </lineage>
</organism>
<evidence type="ECO:0000256" key="9">
    <source>
        <dbReference type="SAM" id="Phobius"/>
    </source>
</evidence>
<proteinExistence type="predicted"/>
<evidence type="ECO:0000313" key="10">
    <source>
        <dbReference type="EnsemblProtists" id="EOD20640"/>
    </source>
</evidence>
<evidence type="ECO:0000256" key="2">
    <source>
        <dbReference type="ARBA" id="ARBA00022448"/>
    </source>
</evidence>
<reference evidence="10" key="2">
    <citation type="submission" date="2024-10" db="UniProtKB">
        <authorList>
            <consortium name="EnsemblProtists"/>
        </authorList>
    </citation>
    <scope>IDENTIFICATION</scope>
</reference>